<name>A0AAV9VSY0_9PEZI</name>
<dbReference type="Gene3D" id="1.20.120.1760">
    <property type="match status" value="1"/>
</dbReference>
<comment type="caution">
    <text evidence="14">The sequence shown here is derived from an EMBL/GenBank/DDBJ whole genome shotgun (WGS) entry which is preliminary data.</text>
</comment>
<comment type="similarity">
    <text evidence="3 11">Belongs to the CDP-alcohol phosphatidyltransferase class-I family.</text>
</comment>
<comment type="cofactor">
    <cofactor evidence="1">
        <name>Mg(2+)</name>
        <dbReference type="ChEBI" id="CHEBI:18420"/>
    </cofactor>
</comment>
<dbReference type="EC" id="2.7.8.2" evidence="9"/>
<comment type="pathway">
    <text evidence="8">Phospholipid metabolism; phosphatidylcholine biosynthesis; phosphatidylcholine from phosphocholine: step 2/2.</text>
</comment>
<dbReference type="InterPro" id="IPR043130">
    <property type="entry name" value="CDP-OH_PTrfase_TM_dom"/>
</dbReference>
<evidence type="ECO:0000256" key="8">
    <source>
        <dbReference type="ARBA" id="ARBA00037890"/>
    </source>
</evidence>
<proteinExistence type="inferred from homology"/>
<evidence type="ECO:0000256" key="10">
    <source>
        <dbReference type="ARBA" id="ARBA00051857"/>
    </source>
</evidence>
<evidence type="ECO:0000256" key="11">
    <source>
        <dbReference type="RuleBase" id="RU003750"/>
    </source>
</evidence>
<comment type="catalytic activity">
    <reaction evidence="10">
        <text>CDP-N,N-dimethylethanolamine + a 1,2-diacyl-sn-glycerol = a 1,2-diacyl-sn-glycero-3-phospho-N,N-dimethylethanolamine + CMP + H(+)</text>
        <dbReference type="Rhea" id="RHEA:33775"/>
        <dbReference type="ChEBI" id="CHEBI:15378"/>
        <dbReference type="ChEBI" id="CHEBI:17815"/>
        <dbReference type="ChEBI" id="CHEBI:60377"/>
        <dbReference type="ChEBI" id="CHEBI:64572"/>
        <dbReference type="ChEBI" id="CHEBI:65117"/>
    </reaction>
    <physiologicalReaction direction="left-to-right" evidence="10">
        <dbReference type="Rhea" id="RHEA:33776"/>
    </physiologicalReaction>
</comment>
<evidence type="ECO:0000256" key="2">
    <source>
        <dbReference type="ARBA" id="ARBA00004127"/>
    </source>
</evidence>
<keyword evidence="15" id="KW-1185">Reference proteome</keyword>
<keyword evidence="4 11" id="KW-0808">Transferase</keyword>
<feature type="region of interest" description="Disordered" evidence="12">
    <location>
        <begin position="404"/>
        <end position="467"/>
    </location>
</feature>
<dbReference type="PANTHER" id="PTHR10414:SF37">
    <property type="entry name" value="BB IN A BOXCAR, ISOFORM C"/>
    <property type="match status" value="1"/>
</dbReference>
<evidence type="ECO:0000256" key="5">
    <source>
        <dbReference type="ARBA" id="ARBA00022692"/>
    </source>
</evidence>
<dbReference type="Proteomes" id="UP001370758">
    <property type="component" value="Unassembled WGS sequence"/>
</dbReference>
<dbReference type="Pfam" id="PF01066">
    <property type="entry name" value="CDP-OH_P_transf"/>
    <property type="match status" value="1"/>
</dbReference>
<dbReference type="AlphaFoldDB" id="A0AAV9VSY0"/>
<dbReference type="GO" id="GO:0012505">
    <property type="term" value="C:endomembrane system"/>
    <property type="evidence" value="ECO:0007669"/>
    <property type="project" value="UniProtKB-SubCell"/>
</dbReference>
<reference evidence="14 15" key="1">
    <citation type="submission" date="2023-08" db="EMBL/GenBank/DDBJ databases">
        <authorList>
            <person name="Palmer J.M."/>
        </authorList>
    </citation>
    <scope>NUCLEOTIDE SEQUENCE [LARGE SCALE GENOMIC DNA]</scope>
    <source>
        <strain evidence="14 15">TWF481</strain>
    </source>
</reference>
<feature type="region of interest" description="Disordered" evidence="12">
    <location>
        <begin position="648"/>
        <end position="668"/>
    </location>
</feature>
<organism evidence="14 15">
    <name type="scientific">Arthrobotrys musiformis</name>
    <dbReference type="NCBI Taxonomy" id="47236"/>
    <lineage>
        <taxon>Eukaryota</taxon>
        <taxon>Fungi</taxon>
        <taxon>Dikarya</taxon>
        <taxon>Ascomycota</taxon>
        <taxon>Pezizomycotina</taxon>
        <taxon>Orbiliomycetes</taxon>
        <taxon>Orbiliales</taxon>
        <taxon>Orbiliaceae</taxon>
        <taxon>Arthrobotrys</taxon>
    </lineage>
</organism>
<dbReference type="InterPro" id="IPR011990">
    <property type="entry name" value="TPR-like_helical_dom_sf"/>
</dbReference>
<feature type="region of interest" description="Disordered" evidence="12">
    <location>
        <begin position="697"/>
        <end position="737"/>
    </location>
</feature>
<feature type="transmembrane region" description="Helical" evidence="13">
    <location>
        <begin position="177"/>
        <end position="196"/>
    </location>
</feature>
<evidence type="ECO:0000256" key="6">
    <source>
        <dbReference type="ARBA" id="ARBA00022989"/>
    </source>
</evidence>
<evidence type="ECO:0000256" key="12">
    <source>
        <dbReference type="SAM" id="MobiDB-lite"/>
    </source>
</evidence>
<evidence type="ECO:0000313" key="14">
    <source>
        <dbReference type="EMBL" id="KAK6496290.1"/>
    </source>
</evidence>
<dbReference type="PROSITE" id="PS00379">
    <property type="entry name" value="CDP_ALCOHOL_P_TRANSF"/>
    <property type="match status" value="1"/>
</dbReference>
<evidence type="ECO:0000256" key="4">
    <source>
        <dbReference type="ARBA" id="ARBA00022679"/>
    </source>
</evidence>
<protein>
    <recommendedName>
        <fullName evidence="9">diacylglycerol cholinephosphotransferase</fullName>
        <ecNumber evidence="9">2.7.8.2</ecNumber>
    </recommendedName>
</protein>
<evidence type="ECO:0000256" key="13">
    <source>
        <dbReference type="SAM" id="Phobius"/>
    </source>
</evidence>
<evidence type="ECO:0000313" key="15">
    <source>
        <dbReference type="Proteomes" id="UP001370758"/>
    </source>
</evidence>
<keyword evidence="5 13" id="KW-0812">Transmembrane</keyword>
<dbReference type="InterPro" id="IPR048254">
    <property type="entry name" value="CDP_ALCOHOL_P_TRANSF_CS"/>
</dbReference>
<dbReference type="EMBL" id="JAVHJL010000011">
    <property type="protein sequence ID" value="KAK6496290.1"/>
    <property type="molecule type" value="Genomic_DNA"/>
</dbReference>
<dbReference type="FunFam" id="1.20.120.1760:FF:000012">
    <property type="entry name" value="sn-1,2-diacylglycerol cholinephosphotransferase"/>
    <property type="match status" value="1"/>
</dbReference>
<feature type="compositionally biased region" description="Acidic residues" evidence="12">
    <location>
        <begin position="456"/>
        <end position="467"/>
    </location>
</feature>
<dbReference type="PANTHER" id="PTHR10414">
    <property type="entry name" value="ETHANOLAMINEPHOSPHOTRANSFERASE"/>
    <property type="match status" value="1"/>
</dbReference>
<evidence type="ECO:0000256" key="7">
    <source>
        <dbReference type="ARBA" id="ARBA00023136"/>
    </source>
</evidence>
<feature type="compositionally biased region" description="Polar residues" evidence="12">
    <location>
        <begin position="429"/>
        <end position="448"/>
    </location>
</feature>
<keyword evidence="7 13" id="KW-0472">Membrane</keyword>
<gene>
    <name evidence="14" type="ORF">TWF481_002315</name>
</gene>
<evidence type="ECO:0000256" key="9">
    <source>
        <dbReference type="ARBA" id="ARBA00038987"/>
    </source>
</evidence>
<feature type="transmembrane region" description="Helical" evidence="13">
    <location>
        <begin position="290"/>
        <end position="310"/>
    </location>
</feature>
<evidence type="ECO:0000256" key="3">
    <source>
        <dbReference type="ARBA" id="ARBA00010441"/>
    </source>
</evidence>
<dbReference type="GO" id="GO:0016020">
    <property type="term" value="C:membrane"/>
    <property type="evidence" value="ECO:0007669"/>
    <property type="project" value="InterPro"/>
</dbReference>
<comment type="subcellular location">
    <subcellularLocation>
        <location evidence="2">Endomembrane system</location>
        <topology evidence="2">Multi-pass membrane protein</topology>
    </subcellularLocation>
</comment>
<dbReference type="InterPro" id="IPR000462">
    <property type="entry name" value="CDP-OH_P_trans"/>
</dbReference>
<accession>A0AAV9VSY0</accession>
<evidence type="ECO:0000256" key="1">
    <source>
        <dbReference type="ARBA" id="ARBA00001946"/>
    </source>
</evidence>
<dbReference type="Gene3D" id="1.25.40.10">
    <property type="entry name" value="Tetratricopeptide repeat domain"/>
    <property type="match status" value="1"/>
</dbReference>
<dbReference type="SUPFAM" id="SSF48452">
    <property type="entry name" value="TPR-like"/>
    <property type="match status" value="1"/>
</dbReference>
<feature type="transmembrane region" description="Helical" evidence="13">
    <location>
        <begin position="317"/>
        <end position="337"/>
    </location>
</feature>
<feature type="transmembrane region" description="Helical" evidence="13">
    <location>
        <begin position="259"/>
        <end position="278"/>
    </location>
</feature>
<feature type="transmembrane region" description="Helical" evidence="13">
    <location>
        <begin position="48"/>
        <end position="66"/>
    </location>
</feature>
<keyword evidence="6 13" id="KW-1133">Transmembrane helix</keyword>
<dbReference type="GO" id="GO:0004142">
    <property type="term" value="F:diacylglycerol cholinephosphotransferase activity"/>
    <property type="evidence" value="ECO:0007669"/>
    <property type="project" value="UniProtKB-EC"/>
</dbReference>
<sequence length="843" mass="94128">MYIRQSKLHHLKEYKYSGVDHSLVSKYILKPFWNQFIKLFPMNMAPNLITLTGFSFIIINLATLLWYNPTLDQNCPPWVYASWALGLFLYQSFDAVDGSQARRTKQSGPLGELFDHGVDACNTTLEVVIFAGAVNLGYSWQTVGTLFATLCSFYLTTWEEYHTHTLYLGPVSGPVEGICAVIIVYSITTFTGGYYWHGSMLRSLGVPEFEWIPKPVYEASFITSYMIYGGVIMGYSIVQSSMNVVNARRAAGLRVRPALLGLAPFFALWILIPTWLYIQPDILNNHLIPFMFFVGASFAYQVGLIIIAHLTKSAFPYFNVLIIPIFLGTMDSLGPFLTKNYGFGWPSALGEEYEIPFVFLCLGCAYGVYGSFVFDVVLNICDYLDIWCLTIKHRKTNDANETIVARNGGSRGEYSSRKETRRKPAAAKPTNQRTSTAQPVKTSATNSENPRRFTDPESDPECSDSENDELKVEKLRFIMLQADRIYNTKNWKEAEEYYNAALRIFRAVRRHPKTKELASRIGKVGPTGLDERYMILRIAYAQQGQNKPMEALETINLLSDETIRGDVKIHGMSEHLIASVYNSLENFKVAKRRCRKAIKLRREINDPVALHQSVSLMIDILKKMEGSDGVDIAFYKSLLMTCTAGEVSKAPSNADPAGQSSQTPYYSRYGTGSEADAYPVGQSSRIPCYSGYGTSSEADAYPPGQSSKADAYPPGQSSKADAYPPGQSSKADAYPAGEGFQTPVPCCSEDETGSKAVLEELQWVTYGRYRSLLVRSGTRPISALNSFTSGNVAVERTGVDLFDLPVNYEPTTRRIAPFVTSGNETRRIQKYEDSDDIEPGPDD</sequence>
<feature type="transmembrane region" description="Helical" evidence="13">
    <location>
        <begin position="216"/>
        <end position="238"/>
    </location>
</feature>
<dbReference type="InterPro" id="IPR014472">
    <property type="entry name" value="CHOPT"/>
</dbReference>